<reference evidence="1" key="1">
    <citation type="submission" date="2021-01" db="EMBL/GenBank/DDBJ databases">
        <authorList>
            <person name="Corre E."/>
            <person name="Pelletier E."/>
            <person name="Niang G."/>
            <person name="Scheremetjew M."/>
            <person name="Finn R."/>
            <person name="Kale V."/>
            <person name="Holt S."/>
            <person name="Cochrane G."/>
            <person name="Meng A."/>
            <person name="Brown T."/>
            <person name="Cohen L."/>
        </authorList>
    </citation>
    <scope>NUCLEOTIDE SEQUENCE</scope>
    <source>
        <strain evidence="1">PLY182g</strain>
    </source>
</reference>
<protein>
    <submittedName>
        <fullName evidence="1">Uncharacterized protein</fullName>
    </submittedName>
</protein>
<accession>A0A7S0LA33</accession>
<gene>
    <name evidence="1" type="ORF">CPEL01642_LOCUS7310</name>
</gene>
<proteinExistence type="predicted"/>
<organism evidence="1">
    <name type="scientific">Coccolithus braarudii</name>
    <dbReference type="NCBI Taxonomy" id="221442"/>
    <lineage>
        <taxon>Eukaryota</taxon>
        <taxon>Haptista</taxon>
        <taxon>Haptophyta</taxon>
        <taxon>Prymnesiophyceae</taxon>
        <taxon>Coccolithales</taxon>
        <taxon>Coccolithaceae</taxon>
        <taxon>Coccolithus</taxon>
    </lineage>
</organism>
<evidence type="ECO:0000313" key="1">
    <source>
        <dbReference type="EMBL" id="CAD8603975.1"/>
    </source>
</evidence>
<name>A0A7S0LA33_9EUKA</name>
<sequence>MNKFEVLAMLLDKRTVGATRLSREQREEAIEIFESEYVKFYRTANTFDIARLAEEKEKADAATLAGGDVDPRWHLATHTRRQHVATMTMTTLRRGRSTWK</sequence>
<dbReference type="AlphaFoldDB" id="A0A7S0LA33"/>
<dbReference type="EMBL" id="HBEY01015109">
    <property type="protein sequence ID" value="CAD8603975.1"/>
    <property type="molecule type" value="Transcribed_RNA"/>
</dbReference>